<dbReference type="GO" id="GO:0003684">
    <property type="term" value="F:damaged DNA binding"/>
    <property type="evidence" value="ECO:0007669"/>
    <property type="project" value="TreeGrafter"/>
</dbReference>
<dbReference type="Proteomes" id="UP001153269">
    <property type="component" value="Unassembled WGS sequence"/>
</dbReference>
<keyword evidence="13" id="KW-0378">Hydrolase</keyword>
<sequence length="971" mass="108604">MSMHSSILLMEQFFITPAAQHALFQMSRTCENVTIMNPVYSPSPTGVPFTNTKGLGYPAGFPVGYAAAPAYNPNIYAGANAAFPGGYAPGTPFKMSCSPNSGTVPPYSASPNPYPSAVYPVRSTYPQQNPYAQALTASQQQAMYYTQPLYAAPPHVIHHTTVVQPNGMPAAMYHHGHVRWDSVDLSITSICCPPPDAHISDSRHTQLQLRAAAVVKRGKRQEMHNVNLKTQLHTERAPFRQGGGEESALSPLSSSPLPLDGIRLHPTPHPSASTSTTCCTSHIKQPPCKLFFVDCHAGRRVCKSSPVVKMSCPGPSSGTNKAAELFEDLWRRLGECHQDALQELGEKVVKLKKDRCLDAQRLEVFYSRNQQLKEQNTSLQDAISLLEERLRAGECDRCAVLEENLKNDQEQNLRLIAELKNERNGLKDENRKLQAEVQNLKMACSELQRASTPDQEEGIIPDSPVMASSLPVANRLKKRKNMDKSRRLQYTEQPLTQINNSLFSELNKKPVDAAKNPGRAEVLVPETCVLDSSQISNDVIPDRDEVVAETCGFDLLVKHHMKSEVVAAQPRSLKPPWKNNVSLKPCGSSSTLIHSPDSTSERSLSLLPRVKRLSVDSSNQNAKRKKEEIQRKEDTKHRIQERVDAQKEGKHIEPEVIERTSTPNQSLMKQPPDSKDKERQVHSGQKEPNVFPASPVFKKPDGRCKGSGDGAGRRRNASHDQHEAENAERKYKVEPMWSIDPALALSMYDSEQRGDEQTEEQCHEELEDTDCTWVSHSLLQGRGENDRDREDSVTGLGGKANDSLDMMFDTSANGEYKSFTCSHVGQSQHCGGGDDDDDEEEEEEEEEEKDDKRDAPENSPGQSKSRQPTFAHVVVVRKKDERRKLKGTTCKECEIYYAHLPEEEKQKKLSACSRHRFLYIPPSTPENFWEVGFPSTQTCIDRGYINEEKKPQVRSRRRTPLNAFFSPKQKS</sequence>
<keyword evidence="6" id="KW-0158">Chromosome</keyword>
<dbReference type="InterPro" id="IPR029247">
    <property type="entry name" value="FAM168A/MANI"/>
</dbReference>
<feature type="region of interest" description="Disordered" evidence="22">
    <location>
        <begin position="235"/>
        <end position="254"/>
    </location>
</feature>
<feature type="compositionally biased region" description="Acidic residues" evidence="22">
    <location>
        <begin position="833"/>
        <end position="849"/>
    </location>
</feature>
<dbReference type="PANTHER" id="PTHR15107">
    <property type="entry name" value="RETINOBLASTOMA BINDING PROTEIN 8"/>
    <property type="match status" value="1"/>
</dbReference>
<protein>
    <recommendedName>
        <fullName evidence="5">DNA endonuclease RBBP8</fullName>
    </recommendedName>
</protein>
<evidence type="ECO:0000256" key="3">
    <source>
        <dbReference type="ARBA" id="ARBA00005357"/>
    </source>
</evidence>
<name>A0A9N7UI60_PLEPL</name>
<dbReference type="InterPro" id="IPR019518">
    <property type="entry name" value="CtIP_N"/>
</dbReference>
<comment type="similarity">
    <text evidence="3">Belongs to the FAM168 family.</text>
</comment>
<evidence type="ECO:0000256" key="20">
    <source>
        <dbReference type="ARBA" id="ARBA00023306"/>
    </source>
</evidence>
<keyword evidence="12" id="KW-0498">Mitosis</keyword>
<dbReference type="AlphaFoldDB" id="A0A9N7UI60"/>
<evidence type="ECO:0000256" key="13">
    <source>
        <dbReference type="ARBA" id="ARBA00022801"/>
    </source>
</evidence>
<dbReference type="GO" id="GO:0016787">
    <property type="term" value="F:hydrolase activity"/>
    <property type="evidence" value="ECO:0007669"/>
    <property type="project" value="UniProtKB-KW"/>
</dbReference>
<feature type="domain" description="DNA endonuclease Ctp1 N-terminal" evidence="24">
    <location>
        <begin position="326"/>
        <end position="438"/>
    </location>
</feature>
<keyword evidence="15 21" id="KW-0175">Coiled coil</keyword>
<keyword evidence="18" id="KW-0539">Nucleus</keyword>
<evidence type="ECO:0000256" key="4">
    <source>
        <dbReference type="ARBA" id="ARBA00007496"/>
    </source>
</evidence>
<dbReference type="GO" id="GO:0051321">
    <property type="term" value="P:meiotic cell cycle"/>
    <property type="evidence" value="ECO:0007669"/>
    <property type="project" value="UniProtKB-KW"/>
</dbReference>
<feature type="domain" description="DNA endonuclease activator Ctp1 C-terminal" evidence="23">
    <location>
        <begin position="902"/>
        <end position="937"/>
    </location>
</feature>
<feature type="compositionally biased region" description="Basic and acidic residues" evidence="22">
    <location>
        <begin position="783"/>
        <end position="792"/>
    </location>
</feature>
<feature type="region of interest" description="Disordered" evidence="22">
    <location>
        <begin position="822"/>
        <end position="873"/>
    </location>
</feature>
<evidence type="ECO:0000259" key="23">
    <source>
        <dbReference type="Pfam" id="PF08573"/>
    </source>
</evidence>
<evidence type="ECO:0000256" key="19">
    <source>
        <dbReference type="ARBA" id="ARBA00023254"/>
    </source>
</evidence>
<keyword evidence="14" id="KW-0862">Zinc</keyword>
<feature type="compositionally biased region" description="Polar residues" evidence="22">
    <location>
        <begin position="659"/>
        <end position="668"/>
    </location>
</feature>
<dbReference type="InterPro" id="IPR033316">
    <property type="entry name" value="RBBP8-like"/>
</dbReference>
<dbReference type="PANTHER" id="PTHR15107:SF4">
    <property type="entry name" value="DNA ENDONUCLEASE RBBP8"/>
    <property type="match status" value="1"/>
</dbReference>
<dbReference type="GO" id="GO:0005694">
    <property type="term" value="C:chromosome"/>
    <property type="evidence" value="ECO:0007669"/>
    <property type="project" value="UniProtKB-SubCell"/>
</dbReference>
<comment type="subcellular location">
    <subcellularLocation>
        <location evidence="2">Chromosome</location>
    </subcellularLocation>
    <subcellularLocation>
        <location evidence="1">Nucleus</location>
    </subcellularLocation>
</comment>
<feature type="region of interest" description="Disordered" evidence="22">
    <location>
        <begin position="948"/>
        <end position="971"/>
    </location>
</feature>
<dbReference type="EMBL" id="CADEAL010001314">
    <property type="protein sequence ID" value="CAB1431185.1"/>
    <property type="molecule type" value="Genomic_DNA"/>
</dbReference>
<feature type="compositionally biased region" description="Polar residues" evidence="22">
    <location>
        <begin position="579"/>
        <end position="603"/>
    </location>
</feature>
<evidence type="ECO:0000256" key="8">
    <source>
        <dbReference type="ARBA" id="ARBA00022618"/>
    </source>
</evidence>
<evidence type="ECO:0000256" key="9">
    <source>
        <dbReference type="ARBA" id="ARBA00022722"/>
    </source>
</evidence>
<dbReference type="InterPro" id="IPR013882">
    <property type="entry name" value="Ctp1_C"/>
</dbReference>
<evidence type="ECO:0000256" key="7">
    <source>
        <dbReference type="ARBA" id="ARBA00022553"/>
    </source>
</evidence>
<evidence type="ECO:0000256" key="12">
    <source>
        <dbReference type="ARBA" id="ARBA00022776"/>
    </source>
</evidence>
<evidence type="ECO:0000259" key="24">
    <source>
        <dbReference type="Pfam" id="PF10482"/>
    </source>
</evidence>
<comment type="caution">
    <text evidence="25">The sequence shown here is derived from an EMBL/GenBank/DDBJ whole genome shotgun (WGS) entry which is preliminary data.</text>
</comment>
<feature type="compositionally biased region" description="Basic and acidic residues" evidence="22">
    <location>
        <begin position="750"/>
        <end position="764"/>
    </location>
</feature>
<feature type="compositionally biased region" description="Basic and acidic residues" evidence="22">
    <location>
        <begin position="717"/>
        <end position="733"/>
    </location>
</feature>
<keyword evidence="20" id="KW-0131">Cell cycle</keyword>
<keyword evidence="16" id="KW-0238">DNA-binding</keyword>
<keyword evidence="19" id="KW-0469">Meiosis</keyword>
<dbReference type="Pfam" id="PF08573">
    <property type="entry name" value="SAE2"/>
    <property type="match status" value="1"/>
</dbReference>
<proteinExistence type="inferred from homology"/>
<evidence type="ECO:0000256" key="10">
    <source>
        <dbReference type="ARBA" id="ARBA00022759"/>
    </source>
</evidence>
<dbReference type="Pfam" id="PF14944">
    <property type="entry name" value="TCRP1"/>
    <property type="match status" value="1"/>
</dbReference>
<feature type="region of interest" description="Disordered" evidence="22">
    <location>
        <begin position="573"/>
        <end position="733"/>
    </location>
</feature>
<keyword evidence="11" id="KW-0227">DNA damage</keyword>
<feature type="compositionally biased region" description="Polar residues" evidence="22">
    <location>
        <begin position="859"/>
        <end position="868"/>
    </location>
</feature>
<evidence type="ECO:0000256" key="14">
    <source>
        <dbReference type="ARBA" id="ARBA00022833"/>
    </source>
</evidence>
<feature type="region of interest" description="Disordered" evidence="22">
    <location>
        <begin position="749"/>
        <end position="768"/>
    </location>
</feature>
<evidence type="ECO:0000256" key="1">
    <source>
        <dbReference type="ARBA" id="ARBA00004123"/>
    </source>
</evidence>
<evidence type="ECO:0000313" key="26">
    <source>
        <dbReference type="Proteomes" id="UP001153269"/>
    </source>
</evidence>
<keyword evidence="10" id="KW-0255">Endonuclease</keyword>
<keyword evidence="7" id="KW-0597">Phosphoprotein</keyword>
<reference evidence="25" key="1">
    <citation type="submission" date="2020-03" db="EMBL/GenBank/DDBJ databases">
        <authorList>
            <person name="Weist P."/>
        </authorList>
    </citation>
    <scope>NUCLEOTIDE SEQUENCE</scope>
</reference>
<dbReference type="GO" id="GO:0051301">
    <property type="term" value="P:cell division"/>
    <property type="evidence" value="ECO:0007669"/>
    <property type="project" value="UniProtKB-KW"/>
</dbReference>
<feature type="compositionally biased region" description="Basic and acidic residues" evidence="22">
    <location>
        <begin position="625"/>
        <end position="658"/>
    </location>
</feature>
<evidence type="ECO:0000256" key="16">
    <source>
        <dbReference type="ARBA" id="ARBA00023125"/>
    </source>
</evidence>
<evidence type="ECO:0000256" key="22">
    <source>
        <dbReference type="SAM" id="MobiDB-lite"/>
    </source>
</evidence>
<evidence type="ECO:0000256" key="5">
    <source>
        <dbReference type="ARBA" id="ARBA00020680"/>
    </source>
</evidence>
<feature type="compositionally biased region" description="Basic and acidic residues" evidence="22">
    <location>
        <begin position="672"/>
        <end position="685"/>
    </location>
</feature>
<feature type="coiled-coil region" evidence="21">
    <location>
        <begin position="369"/>
        <end position="450"/>
    </location>
</feature>
<evidence type="ECO:0000256" key="11">
    <source>
        <dbReference type="ARBA" id="ARBA00022763"/>
    </source>
</evidence>
<dbReference type="GO" id="GO:0005634">
    <property type="term" value="C:nucleus"/>
    <property type="evidence" value="ECO:0007669"/>
    <property type="project" value="UniProtKB-SubCell"/>
</dbReference>
<keyword evidence="9" id="KW-0540">Nuclease</keyword>
<comment type="similarity">
    <text evidence="4">Belongs to the COM1/SAE2/CtIP family.</text>
</comment>
<evidence type="ECO:0000256" key="18">
    <source>
        <dbReference type="ARBA" id="ARBA00023242"/>
    </source>
</evidence>
<evidence type="ECO:0000256" key="17">
    <source>
        <dbReference type="ARBA" id="ARBA00023204"/>
    </source>
</evidence>
<feature type="region of interest" description="Disordered" evidence="22">
    <location>
        <begin position="775"/>
        <end position="806"/>
    </location>
</feature>
<gene>
    <name evidence="25" type="ORF">PLEPLA_LOCUS19184</name>
</gene>
<keyword evidence="8" id="KW-0132">Cell division</keyword>
<dbReference type="Pfam" id="PF10482">
    <property type="entry name" value="CtIP_N"/>
    <property type="match status" value="1"/>
</dbReference>
<organism evidence="25 26">
    <name type="scientific">Pleuronectes platessa</name>
    <name type="common">European plaice</name>
    <dbReference type="NCBI Taxonomy" id="8262"/>
    <lineage>
        <taxon>Eukaryota</taxon>
        <taxon>Metazoa</taxon>
        <taxon>Chordata</taxon>
        <taxon>Craniata</taxon>
        <taxon>Vertebrata</taxon>
        <taxon>Euteleostomi</taxon>
        <taxon>Actinopterygii</taxon>
        <taxon>Neopterygii</taxon>
        <taxon>Teleostei</taxon>
        <taxon>Neoteleostei</taxon>
        <taxon>Acanthomorphata</taxon>
        <taxon>Carangaria</taxon>
        <taxon>Pleuronectiformes</taxon>
        <taxon>Pleuronectoidei</taxon>
        <taxon>Pleuronectidae</taxon>
        <taxon>Pleuronectes</taxon>
    </lineage>
</organism>
<evidence type="ECO:0000256" key="15">
    <source>
        <dbReference type="ARBA" id="ARBA00023054"/>
    </source>
</evidence>
<dbReference type="GO" id="GO:0010792">
    <property type="term" value="P:DNA double-strand break processing involved in repair via single-strand annealing"/>
    <property type="evidence" value="ECO:0007669"/>
    <property type="project" value="TreeGrafter"/>
</dbReference>
<dbReference type="GO" id="GO:0004519">
    <property type="term" value="F:endonuclease activity"/>
    <property type="evidence" value="ECO:0007669"/>
    <property type="project" value="UniProtKB-KW"/>
</dbReference>
<keyword evidence="17" id="KW-0234">DNA repair</keyword>
<evidence type="ECO:0000256" key="6">
    <source>
        <dbReference type="ARBA" id="ARBA00022454"/>
    </source>
</evidence>
<accession>A0A9N7UI60</accession>
<evidence type="ECO:0000256" key="21">
    <source>
        <dbReference type="SAM" id="Coils"/>
    </source>
</evidence>
<keyword evidence="26" id="KW-1185">Reference proteome</keyword>
<evidence type="ECO:0000313" key="25">
    <source>
        <dbReference type="EMBL" id="CAB1431185.1"/>
    </source>
</evidence>
<evidence type="ECO:0000256" key="2">
    <source>
        <dbReference type="ARBA" id="ARBA00004286"/>
    </source>
</evidence>